<name>G5QX56_SALSE</name>
<dbReference type="AlphaFoldDB" id="G5QX56"/>
<comment type="caution">
    <text evidence="1">The sequence shown here is derived from an EMBL/GenBank/DDBJ whole genome shotgun (WGS) entry which is preliminary data.</text>
</comment>
<proteinExistence type="predicted"/>
<dbReference type="EMBL" id="AFCU01000447">
    <property type="protein sequence ID" value="EHC91978.1"/>
    <property type="molecule type" value="Genomic_DNA"/>
</dbReference>
<sequence length="50" mass="5758">IIAIFGRLLANEKGKIEAYTLTFCTFLAWRRQEGLAKEQQDRLILQEGGF</sequence>
<organism evidence="1 2">
    <name type="scientific">Salmonella enterica subsp. enterica serovar Senftenberg str. A4-543</name>
    <dbReference type="NCBI Taxonomy" id="913082"/>
    <lineage>
        <taxon>Bacteria</taxon>
        <taxon>Pseudomonadati</taxon>
        <taxon>Pseudomonadota</taxon>
        <taxon>Gammaproteobacteria</taxon>
        <taxon>Enterobacterales</taxon>
        <taxon>Enterobacteriaceae</taxon>
        <taxon>Salmonella</taxon>
    </lineage>
</organism>
<evidence type="ECO:0000313" key="2">
    <source>
        <dbReference type="Proteomes" id="UP000005065"/>
    </source>
</evidence>
<gene>
    <name evidence="1" type="ORF">LTSESEN_1343</name>
</gene>
<dbReference type="PATRIC" id="fig|913082.3.peg.1039"/>
<protein>
    <submittedName>
        <fullName evidence="1">Uncharacterized protein</fullName>
    </submittedName>
</protein>
<feature type="non-terminal residue" evidence="1">
    <location>
        <position position="1"/>
    </location>
</feature>
<accession>G5QX56</accession>
<evidence type="ECO:0000313" key="1">
    <source>
        <dbReference type="EMBL" id="EHC91978.1"/>
    </source>
</evidence>
<reference evidence="1 2" key="1">
    <citation type="journal article" date="2011" name="BMC Genomics">
        <title>Genome sequencing reveals diversification of virulence factor content and possible host adaptation in distinct subpopulations of Salmonella enterica.</title>
        <authorList>
            <person name="den Bakker H.C."/>
            <person name="Moreno Switt A.I."/>
            <person name="Govoni G."/>
            <person name="Cummings C.A."/>
            <person name="Ranieri M.L."/>
            <person name="Degoricija L."/>
            <person name="Hoelzer K."/>
            <person name="Rodriguez-Rivera L.D."/>
            <person name="Brown S."/>
            <person name="Bolchacova E."/>
            <person name="Furtado M.R."/>
            <person name="Wiedmann M."/>
        </authorList>
    </citation>
    <scope>NUCLEOTIDE SEQUENCE [LARGE SCALE GENOMIC DNA]</scope>
    <source>
        <strain evidence="1 2">A4-543</strain>
    </source>
</reference>
<dbReference type="Proteomes" id="UP000005065">
    <property type="component" value="Unassembled WGS sequence"/>
</dbReference>